<gene>
    <name evidence="10" type="ORF">EDC57_2104</name>
</gene>
<name>A0A3N1Y246_9GAMM</name>
<comment type="subunit">
    <text evidence="8">Component of the lipopolysaccharide transport and assembly complex. The LptBFG transporter is composed of two ATP-binding proteins (LptB) and two transmembrane proteins (LptF and LptG).</text>
</comment>
<keyword evidence="7 9" id="KW-0472">Membrane</keyword>
<dbReference type="InterPro" id="IPR005495">
    <property type="entry name" value="LptG/LptF_permease"/>
</dbReference>
<evidence type="ECO:0000256" key="3">
    <source>
        <dbReference type="ARBA" id="ARBA00007725"/>
    </source>
</evidence>
<dbReference type="Proteomes" id="UP000276634">
    <property type="component" value="Unassembled WGS sequence"/>
</dbReference>
<dbReference type="RefSeq" id="WP_170165108.1">
    <property type="nucleotide sequence ID" value="NZ_RJVI01000002.1"/>
</dbReference>
<proteinExistence type="inferred from homology"/>
<evidence type="ECO:0000256" key="4">
    <source>
        <dbReference type="ARBA" id="ARBA00022475"/>
    </source>
</evidence>
<dbReference type="InterPro" id="IPR030923">
    <property type="entry name" value="LptG"/>
</dbReference>
<comment type="caution">
    <text evidence="10">The sequence shown here is derived from an EMBL/GenBank/DDBJ whole genome shotgun (WGS) entry which is preliminary data.</text>
</comment>
<protein>
    <submittedName>
        <fullName evidence="10">Lipopolysaccharide export system permease protein</fullName>
    </submittedName>
</protein>
<keyword evidence="4" id="KW-1003">Cell membrane</keyword>
<dbReference type="EMBL" id="RJVI01000002">
    <property type="protein sequence ID" value="ROR32889.1"/>
    <property type="molecule type" value="Genomic_DNA"/>
</dbReference>
<evidence type="ECO:0000256" key="1">
    <source>
        <dbReference type="ARBA" id="ARBA00002265"/>
    </source>
</evidence>
<evidence type="ECO:0000256" key="8">
    <source>
        <dbReference type="ARBA" id="ARBA00026081"/>
    </source>
</evidence>
<evidence type="ECO:0000256" key="9">
    <source>
        <dbReference type="SAM" id="Phobius"/>
    </source>
</evidence>
<dbReference type="AlphaFoldDB" id="A0A3N1Y246"/>
<sequence>MIGILDRYIGRTVAAATLLALGAVAALDTVVGLMGELARVDAAYPPAAALRHVLLGLPGEAVALMPLALLLGTLMGLGALAARSELVVMRAAGISVPRIGASVMVAALPLAAAAAVLGEWVVPQTERLARATRAHAESLGIMYSESGFWARAGGHFVHVQRILPGGRLVGVTVYETDEEGLRRVRTARLATLEEGAWVLHDVRTTDFGEGTVGARDAARVQAPALLDPETARVLATPPEELSVRGLLRYRAYLRANGLDARRYEAALWAKLLSPLTNLLIVALAVPFVFGPLRSSSAGARLAAGIFLGIAVHLGARLSEQAGHAFGWPPVLGAALPAAVLALAVGVAFRAVR</sequence>
<keyword evidence="5 9" id="KW-0812">Transmembrane</keyword>
<evidence type="ECO:0000256" key="6">
    <source>
        <dbReference type="ARBA" id="ARBA00022989"/>
    </source>
</evidence>
<feature type="transmembrane region" description="Helical" evidence="9">
    <location>
        <begin position="330"/>
        <end position="351"/>
    </location>
</feature>
<keyword evidence="6 9" id="KW-1133">Transmembrane helix</keyword>
<dbReference type="PANTHER" id="PTHR33529:SF2">
    <property type="entry name" value="LIPOPOLYSACCHARIDE EXPORT SYSTEM PERMEASE PROTEIN LPTG"/>
    <property type="match status" value="1"/>
</dbReference>
<comment type="subcellular location">
    <subcellularLocation>
        <location evidence="2">Cell membrane</location>
        <topology evidence="2">Multi-pass membrane protein</topology>
    </subcellularLocation>
</comment>
<dbReference type="NCBIfam" id="TIGR04408">
    <property type="entry name" value="LptG_lptG"/>
    <property type="match status" value="1"/>
</dbReference>
<evidence type="ECO:0000256" key="2">
    <source>
        <dbReference type="ARBA" id="ARBA00004651"/>
    </source>
</evidence>
<evidence type="ECO:0000313" key="11">
    <source>
        <dbReference type="Proteomes" id="UP000276634"/>
    </source>
</evidence>
<keyword evidence="11" id="KW-1185">Reference proteome</keyword>
<organism evidence="10 11">
    <name type="scientific">Inmirania thermothiophila</name>
    <dbReference type="NCBI Taxonomy" id="1750597"/>
    <lineage>
        <taxon>Bacteria</taxon>
        <taxon>Pseudomonadati</taxon>
        <taxon>Pseudomonadota</taxon>
        <taxon>Gammaproteobacteria</taxon>
        <taxon>Chromatiales</taxon>
        <taxon>Ectothiorhodospiraceae</taxon>
        <taxon>Inmirania</taxon>
    </lineage>
</organism>
<dbReference type="Pfam" id="PF03739">
    <property type="entry name" value="LptF_LptG"/>
    <property type="match status" value="1"/>
</dbReference>
<evidence type="ECO:0000256" key="5">
    <source>
        <dbReference type="ARBA" id="ARBA00022692"/>
    </source>
</evidence>
<comment type="similarity">
    <text evidence="3">Belongs to the LptF/LptG family.</text>
</comment>
<comment type="function">
    <text evidence="1">Part of the ABC transporter complex LptBFG involved in the translocation of lipopolysaccharide (LPS) from the inner membrane to the outer membrane.</text>
</comment>
<accession>A0A3N1Y246</accession>
<feature type="transmembrane region" description="Helical" evidence="9">
    <location>
        <begin position="301"/>
        <end position="318"/>
    </location>
</feature>
<feature type="transmembrane region" description="Helical" evidence="9">
    <location>
        <begin position="267"/>
        <end position="289"/>
    </location>
</feature>
<feature type="transmembrane region" description="Helical" evidence="9">
    <location>
        <begin position="61"/>
        <end position="82"/>
    </location>
</feature>
<dbReference type="GO" id="GO:0015920">
    <property type="term" value="P:lipopolysaccharide transport"/>
    <property type="evidence" value="ECO:0007669"/>
    <property type="project" value="TreeGrafter"/>
</dbReference>
<dbReference type="GO" id="GO:0055085">
    <property type="term" value="P:transmembrane transport"/>
    <property type="evidence" value="ECO:0007669"/>
    <property type="project" value="InterPro"/>
</dbReference>
<feature type="transmembrane region" description="Helical" evidence="9">
    <location>
        <begin position="103"/>
        <end position="122"/>
    </location>
</feature>
<dbReference type="GO" id="GO:0043190">
    <property type="term" value="C:ATP-binding cassette (ABC) transporter complex"/>
    <property type="evidence" value="ECO:0007669"/>
    <property type="project" value="InterPro"/>
</dbReference>
<evidence type="ECO:0000313" key="10">
    <source>
        <dbReference type="EMBL" id="ROR32889.1"/>
    </source>
</evidence>
<dbReference type="PANTHER" id="PTHR33529">
    <property type="entry name" value="SLR0882 PROTEIN-RELATED"/>
    <property type="match status" value="1"/>
</dbReference>
<evidence type="ECO:0000256" key="7">
    <source>
        <dbReference type="ARBA" id="ARBA00023136"/>
    </source>
</evidence>
<reference evidence="10 11" key="1">
    <citation type="submission" date="2018-11" db="EMBL/GenBank/DDBJ databases">
        <title>Genomic Encyclopedia of Type Strains, Phase IV (KMG-IV): sequencing the most valuable type-strain genomes for metagenomic binning, comparative biology and taxonomic classification.</title>
        <authorList>
            <person name="Goeker M."/>
        </authorList>
    </citation>
    <scope>NUCLEOTIDE SEQUENCE [LARGE SCALE GENOMIC DNA]</scope>
    <source>
        <strain evidence="10 11">DSM 100275</strain>
    </source>
</reference>